<dbReference type="InterPro" id="IPR027971">
    <property type="entry name" value="EPOP"/>
</dbReference>
<dbReference type="STRING" id="137246.A0A401RS38"/>
<dbReference type="OMA" id="PVWKWQL"/>
<dbReference type="EMBL" id="BEZZ01000002">
    <property type="protein sequence ID" value="GCC20952.1"/>
    <property type="molecule type" value="Genomic_DNA"/>
</dbReference>
<feature type="region of interest" description="Disordered" evidence="1">
    <location>
        <begin position="352"/>
        <end position="420"/>
    </location>
</feature>
<dbReference type="InterPro" id="IPR037000">
    <property type="entry name" value="Ski_DNA-bd_sf"/>
</dbReference>
<accession>A0A401RS38</accession>
<dbReference type="InterPro" id="IPR003380">
    <property type="entry name" value="SKI/SNO/DAC"/>
</dbReference>
<dbReference type="InterPro" id="IPR052119">
    <property type="entry name" value="ElonginBC-PRC2_ViralRestrict"/>
</dbReference>
<dbReference type="Gene3D" id="3.10.260.20">
    <property type="entry name" value="Ski"/>
    <property type="match status" value="1"/>
</dbReference>
<proteinExistence type="predicted"/>
<gene>
    <name evidence="3" type="ORF">chiPu_0000125</name>
</gene>
<evidence type="ECO:0000256" key="1">
    <source>
        <dbReference type="SAM" id="MobiDB-lite"/>
    </source>
</evidence>
<dbReference type="PANTHER" id="PTHR23187:SF4">
    <property type="entry name" value="SKI_DACH DOMAIN-CONTAINING PROTEIN 1"/>
    <property type="match status" value="1"/>
</dbReference>
<dbReference type="SUPFAM" id="SSF46955">
    <property type="entry name" value="Putative DNA-binding domain"/>
    <property type="match status" value="1"/>
</dbReference>
<dbReference type="InterPro" id="IPR009061">
    <property type="entry name" value="DNA-bd_dom_put_sf"/>
</dbReference>
<dbReference type="Proteomes" id="UP000287033">
    <property type="component" value="Unassembled WGS sequence"/>
</dbReference>
<dbReference type="Pfam" id="PF15223">
    <property type="entry name" value="EPOP"/>
    <property type="match status" value="1"/>
</dbReference>
<dbReference type="OrthoDB" id="10014624at2759"/>
<feature type="compositionally biased region" description="Low complexity" evidence="1">
    <location>
        <begin position="377"/>
        <end position="390"/>
    </location>
</feature>
<dbReference type="CDD" id="cd21082">
    <property type="entry name" value="DHD_SKIDA1"/>
    <property type="match status" value="1"/>
</dbReference>
<feature type="compositionally biased region" description="Low complexity" evidence="1">
    <location>
        <begin position="355"/>
        <end position="369"/>
    </location>
</feature>
<sequence length="873" mass="96650">MPLDYGNQKVPANTRLSVIGLILWAQFFTVQDAMRNVEFRSRCFCPANVGQNSGSEMGDLESGYEEVDGVRLGYLIIKGKQMFALSQVFTNLLKNIPRTTVHKRMDHLNVKKHHCDLEELRKLKAINSIAFHAAKCTLISREDVEALYTSCKTERVLKTKRRKINGTLLSTELNQEKTPTDRCASILKENKVWLTLNGNPQPLAGMNRALRGDGSSLPASNLPQFYSKFTSHSYTEMIRSHCKIPQNYETAEISSNCVAFHTNHSLFRSMICRHPVFYQSAIAYYPKSPNATGLTYYFRRKSSCEITQKHLGSSSTAKRVLLAAAAPKSCKAKGDSECLNTFHVANGLQCNQGPSQESCSSDSESSSFSGRADNDSDFGSSLSSSSNSASSDEEDDSVSDSSDVTSASDEDTSSESDSSSVSSQVSVQSIRFRRTSFSSICSKPLVLTQPSFHYQFQAKSNNVVYETASTDLLEGRTSHCNLKSATIVKRNEQNWTIKAHNVCCSTGYGSCLAEINNDRISEFAFPHSEISHYLKRTESTINCAKEGGPAPTNPKGNTEFPQQRTLTEPNKCLGASIAHCAEENKVTIVSEPADNDSSLAANAEIEPNTGNFIALSSTFQSVNTDRSQGPAVRIHSDNAHMGKAVMHNITVKLEENSCDEEYEYVPQQPRKKLKYACNVSKRAEATLRENKIRDCFSTKAKESHVCTETATSSQNASRPREDLQRTLNIPVLEDCEFRNGARIRRNYRTLVLGKQHTLQNSSVKTVVKSENPRLTGKTDVHEGTLEEFAGSNKRKRIANGVASTVKRPFNFMANFPSPPSLIIGNDGDLCPAYSLNSTKDPEAPQKAHPVWKWQMGGAVIPLPPSHKFRRFNL</sequence>
<protein>
    <recommendedName>
        <fullName evidence="2">SKI/SNO/DAC domain-containing protein</fullName>
    </recommendedName>
</protein>
<keyword evidence="4" id="KW-1185">Reference proteome</keyword>
<organism evidence="3 4">
    <name type="scientific">Chiloscyllium punctatum</name>
    <name type="common">Brownbanded bambooshark</name>
    <name type="synonym">Hemiscyllium punctatum</name>
    <dbReference type="NCBI Taxonomy" id="137246"/>
    <lineage>
        <taxon>Eukaryota</taxon>
        <taxon>Metazoa</taxon>
        <taxon>Chordata</taxon>
        <taxon>Craniata</taxon>
        <taxon>Vertebrata</taxon>
        <taxon>Chondrichthyes</taxon>
        <taxon>Elasmobranchii</taxon>
        <taxon>Galeomorphii</taxon>
        <taxon>Galeoidea</taxon>
        <taxon>Orectolobiformes</taxon>
        <taxon>Hemiscylliidae</taxon>
        <taxon>Chiloscyllium</taxon>
    </lineage>
</organism>
<dbReference type="PANTHER" id="PTHR23187">
    <property type="entry name" value="FLJ44216 PROTEIN-RELATED"/>
    <property type="match status" value="1"/>
</dbReference>
<feature type="domain" description="SKI/SNO/DAC" evidence="2">
    <location>
        <begin position="66"/>
        <end position="152"/>
    </location>
</feature>
<evidence type="ECO:0000313" key="3">
    <source>
        <dbReference type="EMBL" id="GCC20952.1"/>
    </source>
</evidence>
<dbReference type="AlphaFoldDB" id="A0A401RS38"/>
<comment type="caution">
    <text evidence="3">The sequence shown here is derived from an EMBL/GenBank/DDBJ whole genome shotgun (WGS) entry which is preliminary data.</text>
</comment>
<evidence type="ECO:0000259" key="2">
    <source>
        <dbReference type="Pfam" id="PF02437"/>
    </source>
</evidence>
<name>A0A401RS38_CHIPU</name>
<evidence type="ECO:0000313" key="4">
    <source>
        <dbReference type="Proteomes" id="UP000287033"/>
    </source>
</evidence>
<dbReference type="Pfam" id="PF02437">
    <property type="entry name" value="Ski_Sno_DHD"/>
    <property type="match status" value="1"/>
</dbReference>
<reference evidence="3 4" key="1">
    <citation type="journal article" date="2018" name="Nat. Ecol. Evol.">
        <title>Shark genomes provide insights into elasmobranch evolution and the origin of vertebrates.</title>
        <authorList>
            <person name="Hara Y"/>
            <person name="Yamaguchi K"/>
            <person name="Onimaru K"/>
            <person name="Kadota M"/>
            <person name="Koyanagi M"/>
            <person name="Keeley SD"/>
            <person name="Tatsumi K"/>
            <person name="Tanaka K"/>
            <person name="Motone F"/>
            <person name="Kageyama Y"/>
            <person name="Nozu R"/>
            <person name="Adachi N"/>
            <person name="Nishimura O"/>
            <person name="Nakagawa R"/>
            <person name="Tanegashima C"/>
            <person name="Kiyatake I"/>
            <person name="Matsumoto R"/>
            <person name="Murakumo K"/>
            <person name="Nishida K"/>
            <person name="Terakita A"/>
            <person name="Kuratani S"/>
            <person name="Sato K"/>
            <person name="Hyodo S Kuraku.S."/>
        </authorList>
    </citation>
    <scope>NUCLEOTIDE SEQUENCE [LARGE SCALE GENOMIC DNA]</scope>
</reference>